<dbReference type="OrthoDB" id="5549158at2759"/>
<dbReference type="InterPro" id="IPR006785">
    <property type="entry name" value="Pex14_N"/>
</dbReference>
<comment type="function">
    <text evidence="10">Component of the PEX13-PEX14 docking complex, a translocon channel that specifically mediates the import of peroxisomal cargo proteins bound to PEX5 receptor. The PEX13-PEX14 docking complex forms a large import pore which can be opened to a diameter of about 9 nm. Mechanistically, PEX5 receptor along with cargo proteins associates with the PEX14 subunit of the PEX13-PEX14 docking complex in the cytosol, leading to the insertion of the receptor into the organelle membrane with the concomitant translocation of the cargo into the peroxisome matrix.</text>
</comment>
<reference evidence="13" key="1">
    <citation type="journal article" date="2020" name="Stud. Mycol.">
        <title>101 Dothideomycetes genomes: a test case for predicting lifestyles and emergence of pathogens.</title>
        <authorList>
            <person name="Haridas S."/>
            <person name="Albert R."/>
            <person name="Binder M."/>
            <person name="Bloem J."/>
            <person name="Labutti K."/>
            <person name="Salamov A."/>
            <person name="Andreopoulos B."/>
            <person name="Baker S."/>
            <person name="Barry K."/>
            <person name="Bills G."/>
            <person name="Bluhm B."/>
            <person name="Cannon C."/>
            <person name="Castanera R."/>
            <person name="Culley D."/>
            <person name="Daum C."/>
            <person name="Ezra D."/>
            <person name="Gonzalez J."/>
            <person name="Henrissat B."/>
            <person name="Kuo A."/>
            <person name="Liang C."/>
            <person name="Lipzen A."/>
            <person name="Lutzoni F."/>
            <person name="Magnuson J."/>
            <person name="Mondo S."/>
            <person name="Nolan M."/>
            <person name="Ohm R."/>
            <person name="Pangilinan J."/>
            <person name="Park H.-J."/>
            <person name="Ramirez L."/>
            <person name="Alfaro M."/>
            <person name="Sun H."/>
            <person name="Tritt A."/>
            <person name="Yoshinaga Y."/>
            <person name="Zwiers L.-H."/>
            <person name="Turgeon B."/>
            <person name="Goodwin S."/>
            <person name="Spatafora J."/>
            <person name="Crous P."/>
            <person name="Grigoriev I."/>
        </authorList>
    </citation>
    <scope>NUCLEOTIDE SEQUENCE</scope>
    <source>
        <strain evidence="13">ATCC 16933</strain>
    </source>
</reference>
<dbReference type="Gene3D" id="1.10.10.10">
    <property type="entry name" value="Winged helix-like DNA-binding domain superfamily/Winged helix DNA-binding domain"/>
    <property type="match status" value="1"/>
</dbReference>
<dbReference type="PANTHER" id="PTHR23058:SF0">
    <property type="entry name" value="PEROXISOMAL MEMBRANE PROTEIN PEX14"/>
    <property type="match status" value="1"/>
</dbReference>
<feature type="compositionally biased region" description="Low complexity" evidence="11">
    <location>
        <begin position="48"/>
        <end position="72"/>
    </location>
</feature>
<feature type="compositionally biased region" description="Polar residues" evidence="11">
    <location>
        <begin position="370"/>
        <end position="380"/>
    </location>
</feature>
<feature type="domain" description="Peroxisome membrane anchor protein Pex14p N-terminal" evidence="12">
    <location>
        <begin position="3"/>
        <end position="47"/>
    </location>
</feature>
<evidence type="ECO:0000256" key="9">
    <source>
        <dbReference type="ARBA" id="ARBA00046271"/>
    </source>
</evidence>
<feature type="compositionally biased region" description="Low complexity" evidence="11">
    <location>
        <begin position="270"/>
        <end position="321"/>
    </location>
</feature>
<evidence type="ECO:0000256" key="1">
    <source>
        <dbReference type="ARBA" id="ARBA00005443"/>
    </source>
</evidence>
<dbReference type="GO" id="GO:0005778">
    <property type="term" value="C:peroxisomal membrane"/>
    <property type="evidence" value="ECO:0007669"/>
    <property type="project" value="UniProtKB-SubCell"/>
</dbReference>
<comment type="similarity">
    <text evidence="1 10">Belongs to the peroxin-14 family.</text>
</comment>
<evidence type="ECO:0000256" key="5">
    <source>
        <dbReference type="ARBA" id="ARBA00023136"/>
    </source>
</evidence>
<keyword evidence="6 10" id="KW-0576">Peroxisome</keyword>
<evidence type="ECO:0000313" key="14">
    <source>
        <dbReference type="Proteomes" id="UP000799766"/>
    </source>
</evidence>
<accession>A0A6A6NP50</accession>
<feature type="compositionally biased region" description="Gly residues" evidence="11">
    <location>
        <begin position="255"/>
        <end position="264"/>
    </location>
</feature>
<dbReference type="InterPro" id="IPR025655">
    <property type="entry name" value="PEX14"/>
</dbReference>
<dbReference type="GO" id="GO:0005102">
    <property type="term" value="F:signaling receptor binding"/>
    <property type="evidence" value="ECO:0007669"/>
    <property type="project" value="TreeGrafter"/>
</dbReference>
<evidence type="ECO:0000256" key="7">
    <source>
        <dbReference type="ARBA" id="ARBA00029502"/>
    </source>
</evidence>
<dbReference type="FunFam" id="1.10.10.10:FF:000489">
    <property type="entry name" value="Putative peroxisomal membrane anchor protein"/>
    <property type="match status" value="1"/>
</dbReference>
<evidence type="ECO:0000256" key="4">
    <source>
        <dbReference type="ARBA" id="ARBA00023010"/>
    </source>
</evidence>
<evidence type="ECO:0000256" key="3">
    <source>
        <dbReference type="ARBA" id="ARBA00022927"/>
    </source>
</evidence>
<dbReference type="InterPro" id="IPR036388">
    <property type="entry name" value="WH-like_DNA-bd_sf"/>
</dbReference>
<keyword evidence="14" id="KW-1185">Reference proteome</keyword>
<proteinExistence type="inferred from homology"/>
<evidence type="ECO:0000256" key="2">
    <source>
        <dbReference type="ARBA" id="ARBA00022448"/>
    </source>
</evidence>
<dbReference type="GO" id="GO:1990429">
    <property type="term" value="C:peroxisomal importomer complex"/>
    <property type="evidence" value="ECO:0007669"/>
    <property type="project" value="TreeGrafter"/>
</dbReference>
<organism evidence="13 14">
    <name type="scientific">Lineolata rhizophorae</name>
    <dbReference type="NCBI Taxonomy" id="578093"/>
    <lineage>
        <taxon>Eukaryota</taxon>
        <taxon>Fungi</taxon>
        <taxon>Dikarya</taxon>
        <taxon>Ascomycota</taxon>
        <taxon>Pezizomycotina</taxon>
        <taxon>Dothideomycetes</taxon>
        <taxon>Dothideomycetes incertae sedis</taxon>
        <taxon>Lineolatales</taxon>
        <taxon>Lineolataceae</taxon>
        <taxon>Lineolata</taxon>
    </lineage>
</organism>
<evidence type="ECO:0000256" key="10">
    <source>
        <dbReference type="RuleBase" id="RU367032"/>
    </source>
</evidence>
<dbReference type="EMBL" id="MU001698">
    <property type="protein sequence ID" value="KAF2453277.1"/>
    <property type="molecule type" value="Genomic_DNA"/>
</dbReference>
<dbReference type="AlphaFoldDB" id="A0A6A6NP50"/>
<dbReference type="PANTHER" id="PTHR23058">
    <property type="entry name" value="PEROXISOMAL MEMBRANE PROTEIN PEX14"/>
    <property type="match status" value="1"/>
</dbReference>
<keyword evidence="3 10" id="KW-0653">Protein transport</keyword>
<evidence type="ECO:0000313" key="13">
    <source>
        <dbReference type="EMBL" id="KAF2453277.1"/>
    </source>
</evidence>
<dbReference type="Proteomes" id="UP000799766">
    <property type="component" value="Unassembled WGS sequence"/>
</dbReference>
<keyword evidence="2 10" id="KW-0813">Transport</keyword>
<feature type="region of interest" description="Disordered" evidence="11">
    <location>
        <begin position="42"/>
        <end position="98"/>
    </location>
</feature>
<sequence length="380" mass="40049">MVREELVNSAVSFLQDPSVAAAPLDKRISFLQSKNLTQEEINASLARAGDPSTPGAPTPSSSNTGDYAAYRQAPPPPPQGYGAYPPPPPGYWQQPPPPEVPKRDWRDWFIMATVMGGVGYGLYFTAKRYILPLISPPTPPQLESDKAALTTSLEHTTALLDQLSADIEALKSAESTRTQRLDGALADVESVLASLKDASKKREDDARRFQDELRGLRDAVPRAIEAGRESQEQRLRELGREVGGLKTLVANRLGAGNGAPGYPGVGRPLGSSYSGSFGQQQQPQQQPSSSSSSNPPSFAGVNGAAAAAAPADGQPQQQPQQQPTPPPQAAGPYSARFAGGRGAAIPAWQMAAAKKSQAQENGAEKKDTSESGTVTEATAA</sequence>
<feature type="compositionally biased region" description="Pro residues" evidence="11">
    <location>
        <begin position="73"/>
        <end position="98"/>
    </location>
</feature>
<evidence type="ECO:0000256" key="8">
    <source>
        <dbReference type="ARBA" id="ARBA00029691"/>
    </source>
</evidence>
<name>A0A6A6NP50_9PEZI</name>
<dbReference type="Pfam" id="PF04695">
    <property type="entry name" value="Pex14_N"/>
    <property type="match status" value="1"/>
</dbReference>
<feature type="region of interest" description="Disordered" evidence="11">
    <location>
        <begin position="253"/>
        <end position="380"/>
    </location>
</feature>
<dbReference type="GO" id="GO:0016560">
    <property type="term" value="P:protein import into peroxisome matrix, docking"/>
    <property type="evidence" value="ECO:0007669"/>
    <property type="project" value="UniProtKB-UniRule"/>
</dbReference>
<gene>
    <name evidence="13" type="ORF">BDY21DRAFT_327790</name>
</gene>
<protein>
    <recommendedName>
        <fullName evidence="7 10">Peroxisomal membrane protein PEX14</fullName>
    </recommendedName>
    <alternativeName>
        <fullName evidence="8 10">Peroxin-14</fullName>
    </alternativeName>
</protein>
<evidence type="ECO:0000259" key="12">
    <source>
        <dbReference type="Pfam" id="PF04695"/>
    </source>
</evidence>
<evidence type="ECO:0000256" key="11">
    <source>
        <dbReference type="SAM" id="MobiDB-lite"/>
    </source>
</evidence>
<keyword evidence="5 10" id="KW-0472">Membrane</keyword>
<comment type="subcellular location">
    <subcellularLocation>
        <location evidence="9 10">Peroxisome membrane</location>
    </subcellularLocation>
</comment>
<evidence type="ECO:0000256" key="6">
    <source>
        <dbReference type="ARBA" id="ARBA00023140"/>
    </source>
</evidence>
<keyword evidence="4" id="KW-0811">Translocation</keyword>